<comment type="caution">
    <text evidence="1">The sequence shown here is derived from an EMBL/GenBank/DDBJ whole genome shotgun (WGS) entry which is preliminary data.</text>
</comment>
<accession>A0A016V1D5</accession>
<proteinExistence type="predicted"/>
<dbReference type="EMBL" id="JARK01001356">
    <property type="protein sequence ID" value="EYC21275.1"/>
    <property type="molecule type" value="Genomic_DNA"/>
</dbReference>
<name>A0A016V1D5_9BILA</name>
<reference evidence="2" key="1">
    <citation type="journal article" date="2015" name="Nat. Genet.">
        <title>The genome and transcriptome of the zoonotic hookworm Ancylostoma ceylanicum identify infection-specific gene families.</title>
        <authorList>
            <person name="Schwarz E.M."/>
            <person name="Hu Y."/>
            <person name="Antoshechkin I."/>
            <person name="Miller M.M."/>
            <person name="Sternberg P.W."/>
            <person name="Aroian R.V."/>
        </authorList>
    </citation>
    <scope>NUCLEOTIDE SEQUENCE</scope>
    <source>
        <strain evidence="2">HY135</strain>
    </source>
</reference>
<gene>
    <name evidence="1" type="primary">Acey_s0020.g91</name>
    <name evidence="1" type="ORF">Y032_0020g91</name>
</gene>
<dbReference type="AlphaFoldDB" id="A0A016V1D5"/>
<keyword evidence="2" id="KW-1185">Reference proteome</keyword>
<sequence>MDLYSISTKPFGCSILQRLHRHWVTRLAQQLISAAAYAEDPNPCLRQHNASMVYRITLPCDYIKDELLLCMCLLSSAGDMWQCAMVGS</sequence>
<evidence type="ECO:0000313" key="2">
    <source>
        <dbReference type="Proteomes" id="UP000024635"/>
    </source>
</evidence>
<organism evidence="1 2">
    <name type="scientific">Ancylostoma ceylanicum</name>
    <dbReference type="NCBI Taxonomy" id="53326"/>
    <lineage>
        <taxon>Eukaryota</taxon>
        <taxon>Metazoa</taxon>
        <taxon>Ecdysozoa</taxon>
        <taxon>Nematoda</taxon>
        <taxon>Chromadorea</taxon>
        <taxon>Rhabditida</taxon>
        <taxon>Rhabditina</taxon>
        <taxon>Rhabditomorpha</taxon>
        <taxon>Strongyloidea</taxon>
        <taxon>Ancylostomatidae</taxon>
        <taxon>Ancylostomatinae</taxon>
        <taxon>Ancylostoma</taxon>
    </lineage>
</organism>
<dbReference type="Proteomes" id="UP000024635">
    <property type="component" value="Unassembled WGS sequence"/>
</dbReference>
<protein>
    <submittedName>
        <fullName evidence="1">Uncharacterized protein</fullName>
    </submittedName>
</protein>
<evidence type="ECO:0000313" key="1">
    <source>
        <dbReference type="EMBL" id="EYC21275.1"/>
    </source>
</evidence>